<dbReference type="UniPathway" id="UPA00326"/>
<dbReference type="InterPro" id="IPR000788">
    <property type="entry name" value="RNR_lg_C"/>
</dbReference>
<evidence type="ECO:0000256" key="7">
    <source>
        <dbReference type="SAM" id="MobiDB-lite"/>
    </source>
</evidence>
<dbReference type="Gene3D" id="3.20.70.20">
    <property type="match status" value="1"/>
</dbReference>
<dbReference type="PRINTS" id="PR01183">
    <property type="entry name" value="RIBORDTASEM1"/>
</dbReference>
<dbReference type="InterPro" id="IPR039718">
    <property type="entry name" value="Rrm1"/>
</dbReference>
<feature type="compositionally biased region" description="Low complexity" evidence="7">
    <location>
        <begin position="791"/>
        <end position="806"/>
    </location>
</feature>
<evidence type="ECO:0000256" key="3">
    <source>
        <dbReference type="ARBA" id="ARBA00023002"/>
    </source>
</evidence>
<dbReference type="Pfam" id="PF00317">
    <property type="entry name" value="Ribonuc_red_lgN"/>
    <property type="match status" value="1"/>
</dbReference>
<keyword evidence="4 6" id="KW-0215">Deoxyribonucleotide synthesis</keyword>
<evidence type="ECO:0000259" key="8">
    <source>
        <dbReference type="PROSITE" id="PS00089"/>
    </source>
</evidence>
<evidence type="ECO:0000256" key="2">
    <source>
        <dbReference type="ARBA" id="ARBA00012274"/>
    </source>
</evidence>
<evidence type="ECO:0000256" key="4">
    <source>
        <dbReference type="ARBA" id="ARBA00023116"/>
    </source>
</evidence>
<dbReference type="InterPro" id="IPR013346">
    <property type="entry name" value="NrdE_NrdA_C"/>
</dbReference>
<dbReference type="InterPro" id="IPR008926">
    <property type="entry name" value="RNR_R1-su_N"/>
</dbReference>
<sequence>MSTKTLKATPLTVAAPVNLINRVKPALANGLEKYGERLLKEAALAFYDGINDNEIDKALIQAAAQNIKDDIAYDRLAARLQLLAVYREVLGTDDFESAATMMRVRFADYLEGGIKGGLLSEKMRRYDWTRLAAALKPENDQLFTYTGISTLMRRYALRGENQQAIEVPQYIWMRVAMGLAWNEAEPNEVAISFYKKMSALEYIPGGSTNINAGAVKSRLSNCFLMGMEDNVDHIGKTVSDVLKLSKATGGIGLSVTKLRASGSPISTNNTFSSGPIPFLHIIDSAIRAISRAGKKMGALCFYMENWHLDFQEYMDLKQNAGDDYRRTRTADTAVYLSDEFMKRVEADGWWYLFDPKETPDLIDLYGSQFSKRYQEYADMAEAGKMRIFKKMKAREQFRQMIVSLQAASHPWITWKDTINVRALNNNTGTINGSNLCTEITLPVDEKNIAVCNIMSINLARHLSVGGGLDWDKLKDSVTLGIRQLDNLVDINEPPVAEAMNFDSHNRAIGLGVMGLAEIFERRGFAYDSPEAYNLADEVMEFVSYHAISASADLAVERGEYDNFAGSGWSKGYVPYDTLDVLEKERGERVLVDRSFKLDWESLRARVRQGMRNATLLAIAPTANIGLVAGTSTGIDPRFAQIFSRNTLGGKYLELNFNLVKELEKLGIWEEVKDDILASYGNLESIEKIPAELKAMYKDSFSVKPEGFVEVAARAQKWVDQAISRNMYLETRDTDEIMGIYIRAWQQGLKTTYYLHMKPRHNAEQSTLKVNKSNVLGKKGFGAAMTATAPVSSSAEASAPAEPTYSACPVDPQERAQCDSCQ</sequence>
<dbReference type="Proteomes" id="UP000233325">
    <property type="component" value="Unassembled WGS sequence"/>
</dbReference>
<evidence type="ECO:0000256" key="6">
    <source>
        <dbReference type="RuleBase" id="RU003410"/>
    </source>
</evidence>
<dbReference type="PROSITE" id="PS00089">
    <property type="entry name" value="RIBORED_LARGE"/>
    <property type="match status" value="1"/>
</dbReference>
<dbReference type="NCBIfam" id="TIGR02506">
    <property type="entry name" value="NrdE_NrdA"/>
    <property type="match status" value="1"/>
</dbReference>
<dbReference type="GO" id="GO:0005971">
    <property type="term" value="C:ribonucleoside-diphosphate reductase complex"/>
    <property type="evidence" value="ECO:0007669"/>
    <property type="project" value="TreeGrafter"/>
</dbReference>
<comment type="function">
    <text evidence="6">Provides the precursors necessary for DNA synthesis. Catalyzes the biosynthesis of deoxyribonucleotides from the corresponding ribonucleotides.</text>
</comment>
<organism evidence="9 10">
    <name type="scientific">Candidatus Falkowbacteria bacterium HGW-Falkowbacteria-2</name>
    <dbReference type="NCBI Taxonomy" id="2013769"/>
    <lineage>
        <taxon>Bacteria</taxon>
        <taxon>Candidatus Falkowiibacteriota</taxon>
    </lineage>
</organism>
<feature type="domain" description="Ribonucleotide reductase large subunit" evidence="8">
    <location>
        <begin position="599"/>
        <end position="620"/>
    </location>
</feature>
<dbReference type="AlphaFoldDB" id="A0A2N2DZG8"/>
<dbReference type="EMBL" id="PHAH01000031">
    <property type="protein sequence ID" value="PKM87853.1"/>
    <property type="molecule type" value="Genomic_DNA"/>
</dbReference>
<comment type="catalytic activity">
    <reaction evidence="5 6">
        <text>a 2'-deoxyribonucleoside 5'-diphosphate + [thioredoxin]-disulfide + H2O = a ribonucleoside 5'-diphosphate + [thioredoxin]-dithiol</text>
        <dbReference type="Rhea" id="RHEA:23252"/>
        <dbReference type="Rhea" id="RHEA-COMP:10698"/>
        <dbReference type="Rhea" id="RHEA-COMP:10700"/>
        <dbReference type="ChEBI" id="CHEBI:15377"/>
        <dbReference type="ChEBI" id="CHEBI:29950"/>
        <dbReference type="ChEBI" id="CHEBI:50058"/>
        <dbReference type="ChEBI" id="CHEBI:57930"/>
        <dbReference type="ChEBI" id="CHEBI:73316"/>
        <dbReference type="EC" id="1.17.4.1"/>
    </reaction>
</comment>
<evidence type="ECO:0000313" key="9">
    <source>
        <dbReference type="EMBL" id="PKM87853.1"/>
    </source>
</evidence>
<reference evidence="9 10" key="1">
    <citation type="journal article" date="2017" name="ISME J.">
        <title>Potential for microbial H2 and metal transformations associated with novel bacteria and archaea in deep terrestrial subsurface sediments.</title>
        <authorList>
            <person name="Hernsdorf A.W."/>
            <person name="Amano Y."/>
            <person name="Miyakawa K."/>
            <person name="Ise K."/>
            <person name="Suzuki Y."/>
            <person name="Anantharaman K."/>
            <person name="Probst A."/>
            <person name="Burstein D."/>
            <person name="Thomas B.C."/>
            <person name="Banfield J.F."/>
        </authorList>
    </citation>
    <scope>NUCLEOTIDE SEQUENCE [LARGE SCALE GENOMIC DNA]</scope>
    <source>
        <strain evidence="9">HGW-Falkowbacteria-2</strain>
    </source>
</reference>
<evidence type="ECO:0000256" key="5">
    <source>
        <dbReference type="ARBA" id="ARBA00047754"/>
    </source>
</evidence>
<dbReference type="NCBIfam" id="NF005101">
    <property type="entry name" value="PRK06539.1"/>
    <property type="match status" value="1"/>
</dbReference>
<gene>
    <name evidence="9" type="ORF">CVU83_02470</name>
</gene>
<feature type="region of interest" description="Disordered" evidence="7">
    <location>
        <begin position="791"/>
        <end position="811"/>
    </location>
</feature>
<evidence type="ECO:0000313" key="10">
    <source>
        <dbReference type="Proteomes" id="UP000233325"/>
    </source>
</evidence>
<dbReference type="GO" id="GO:0005524">
    <property type="term" value="F:ATP binding"/>
    <property type="evidence" value="ECO:0007669"/>
    <property type="project" value="InterPro"/>
</dbReference>
<comment type="similarity">
    <text evidence="1 6">Belongs to the ribonucleoside diphosphate reductase large chain family.</text>
</comment>
<dbReference type="SUPFAM" id="SSF48168">
    <property type="entry name" value="R1 subunit of ribonucleotide reductase, N-terminal domain"/>
    <property type="match status" value="1"/>
</dbReference>
<dbReference type="GO" id="GO:0009263">
    <property type="term" value="P:deoxyribonucleotide biosynthetic process"/>
    <property type="evidence" value="ECO:0007669"/>
    <property type="project" value="UniProtKB-KW"/>
</dbReference>
<proteinExistence type="inferred from homology"/>
<dbReference type="SUPFAM" id="SSF51998">
    <property type="entry name" value="PFL-like glycyl radical enzymes"/>
    <property type="match status" value="1"/>
</dbReference>
<dbReference type="PANTHER" id="PTHR11573">
    <property type="entry name" value="RIBONUCLEOSIDE-DIPHOSPHATE REDUCTASE LARGE CHAIN"/>
    <property type="match status" value="1"/>
</dbReference>
<dbReference type="EC" id="1.17.4.1" evidence="2 6"/>
<name>A0A2N2DZG8_9BACT</name>
<protein>
    <recommendedName>
        <fullName evidence="2 6">Ribonucleoside-diphosphate reductase</fullName>
        <ecNumber evidence="2 6">1.17.4.1</ecNumber>
    </recommendedName>
</protein>
<dbReference type="InterPro" id="IPR013509">
    <property type="entry name" value="RNR_lsu_N"/>
</dbReference>
<keyword evidence="3 6" id="KW-0560">Oxidoreductase</keyword>
<comment type="caution">
    <text evidence="9">The sequence shown here is derived from an EMBL/GenBank/DDBJ whole genome shotgun (WGS) entry which is preliminary data.</text>
</comment>
<dbReference type="GO" id="GO:0004748">
    <property type="term" value="F:ribonucleoside-diphosphate reductase activity, thioredoxin disulfide as acceptor"/>
    <property type="evidence" value="ECO:0007669"/>
    <property type="project" value="UniProtKB-EC"/>
</dbReference>
<evidence type="ECO:0000256" key="1">
    <source>
        <dbReference type="ARBA" id="ARBA00010406"/>
    </source>
</evidence>
<accession>A0A2N2DZG8</accession>
<dbReference type="PANTHER" id="PTHR11573:SF6">
    <property type="entry name" value="RIBONUCLEOSIDE-DIPHOSPHATE REDUCTASE LARGE SUBUNIT"/>
    <property type="match status" value="1"/>
</dbReference>
<dbReference type="Pfam" id="PF02867">
    <property type="entry name" value="Ribonuc_red_lgC"/>
    <property type="match status" value="1"/>
</dbReference>